<accession>A0A4R9G8R5</accession>
<dbReference type="Pfam" id="PF08239">
    <property type="entry name" value="SH3_3"/>
    <property type="match status" value="1"/>
</dbReference>
<dbReference type="RefSeq" id="WP_135585722.1">
    <property type="nucleotide sequence ID" value="NZ_RQEP01000005.1"/>
</dbReference>
<gene>
    <name evidence="2" type="ORF">EHO59_06030</name>
</gene>
<dbReference type="Gene3D" id="2.30.30.40">
    <property type="entry name" value="SH3 Domains"/>
    <property type="match status" value="1"/>
</dbReference>
<organism evidence="2 3">
    <name type="scientific">Leptospira semungkisensis</name>
    <dbReference type="NCBI Taxonomy" id="2484985"/>
    <lineage>
        <taxon>Bacteria</taxon>
        <taxon>Pseudomonadati</taxon>
        <taxon>Spirochaetota</taxon>
        <taxon>Spirochaetia</taxon>
        <taxon>Leptospirales</taxon>
        <taxon>Leptospiraceae</taxon>
        <taxon>Leptospira</taxon>
    </lineage>
</organism>
<dbReference type="EMBL" id="RQEP01000005">
    <property type="protein sequence ID" value="TGK07655.1"/>
    <property type="molecule type" value="Genomic_DNA"/>
</dbReference>
<reference evidence="2" key="1">
    <citation type="journal article" date="2019" name="PLoS Negl. Trop. Dis.">
        <title>Revisiting the worldwide diversity of Leptospira species in the environment.</title>
        <authorList>
            <person name="Vincent A.T."/>
            <person name="Schiettekatte O."/>
            <person name="Bourhy P."/>
            <person name="Veyrier F.J."/>
            <person name="Picardeau M."/>
        </authorList>
    </citation>
    <scope>NUCLEOTIDE SEQUENCE [LARGE SCALE GENOMIC DNA]</scope>
    <source>
        <strain evidence="2">SSS9</strain>
    </source>
</reference>
<keyword evidence="3" id="KW-1185">Reference proteome</keyword>
<name>A0A4R9G8R5_9LEPT</name>
<dbReference type="PROSITE" id="PS51781">
    <property type="entry name" value="SH3B"/>
    <property type="match status" value="1"/>
</dbReference>
<evidence type="ECO:0000259" key="1">
    <source>
        <dbReference type="PROSITE" id="PS51781"/>
    </source>
</evidence>
<sequence length="106" mass="12027">MNKIAYLLVFLFAFLVWDCASEEVKENRKIEKIMRVRAGGGLRLRVAPNIQAKKIDVVTDGDAVETFGEVGEVEIQDGKQGRWVKVVWKKKEGYVFGGFLESVHIK</sequence>
<evidence type="ECO:0000313" key="3">
    <source>
        <dbReference type="Proteomes" id="UP000297453"/>
    </source>
</evidence>
<dbReference type="InterPro" id="IPR003646">
    <property type="entry name" value="SH3-like_bac-type"/>
</dbReference>
<dbReference type="OrthoDB" id="337951at2"/>
<evidence type="ECO:0000313" key="2">
    <source>
        <dbReference type="EMBL" id="TGK07655.1"/>
    </source>
</evidence>
<dbReference type="AlphaFoldDB" id="A0A4R9G8R5"/>
<dbReference type="Proteomes" id="UP000297453">
    <property type="component" value="Unassembled WGS sequence"/>
</dbReference>
<feature type="domain" description="SH3b" evidence="1">
    <location>
        <begin position="31"/>
        <end position="104"/>
    </location>
</feature>
<proteinExistence type="predicted"/>
<comment type="caution">
    <text evidence="2">The sequence shown here is derived from an EMBL/GenBank/DDBJ whole genome shotgun (WGS) entry which is preliminary data.</text>
</comment>
<protein>
    <submittedName>
        <fullName evidence="2">SH3 domain-containing protein</fullName>
    </submittedName>
</protein>